<evidence type="ECO:0000259" key="3">
    <source>
        <dbReference type="Pfam" id="PF08386"/>
    </source>
</evidence>
<dbReference type="InterPro" id="IPR050228">
    <property type="entry name" value="Carboxylesterase_BioH"/>
</dbReference>
<evidence type="ECO:0000313" key="5">
    <source>
        <dbReference type="Proteomes" id="UP000291469"/>
    </source>
</evidence>
<accession>A0A411YJM4</accession>
<dbReference type="Gene3D" id="3.40.50.1820">
    <property type="entry name" value="alpha/beta hydrolase"/>
    <property type="match status" value="1"/>
</dbReference>
<dbReference type="EMBL" id="CP036402">
    <property type="protein sequence ID" value="QBI21346.1"/>
    <property type="molecule type" value="Genomic_DNA"/>
</dbReference>
<keyword evidence="5" id="KW-1185">Reference proteome</keyword>
<keyword evidence="4" id="KW-0378">Hydrolase</keyword>
<dbReference type="InterPro" id="IPR013595">
    <property type="entry name" value="Pept_S33_TAP-like_C"/>
</dbReference>
<dbReference type="PANTHER" id="PTHR43194:SF2">
    <property type="entry name" value="PEROXISOMAL MEMBRANE PROTEIN LPX1"/>
    <property type="match status" value="1"/>
</dbReference>
<proteinExistence type="predicted"/>
<feature type="domain" description="AB hydrolase-1" evidence="2">
    <location>
        <begin position="65"/>
        <end position="191"/>
    </location>
</feature>
<organism evidence="4 5">
    <name type="scientific">Egibacter rhizosphaerae</name>
    <dbReference type="NCBI Taxonomy" id="1670831"/>
    <lineage>
        <taxon>Bacteria</taxon>
        <taxon>Bacillati</taxon>
        <taxon>Actinomycetota</taxon>
        <taxon>Nitriliruptoria</taxon>
        <taxon>Egibacterales</taxon>
        <taxon>Egibacteraceae</taxon>
        <taxon>Egibacter</taxon>
    </lineage>
</organism>
<dbReference type="Proteomes" id="UP000291469">
    <property type="component" value="Chromosome"/>
</dbReference>
<dbReference type="OrthoDB" id="5495375at2"/>
<sequence>MPTFTRDSSDVARGRVLTGRTPRPRSQTASRARGAPIGGRAVVSGRVPTMASPLHTELEGPVDAPPLVCLHGGIGTGRYHWSRQVPSLAEHYRVHLPDLPGHGHSPFPARAEYGAGFLADAVEGYLERIGPPVHVAGFSMGGHAALHVAARRPELFASLALVGVATAHHPGLDEWRARFDPDRLATEWPAWARALARLHAPLGDEAWREVLDRDSSGVTHAEVDLDALEKLAAPLLLVRGDRDPVVPVQQYAELRTRSPFSEELVVNYGGHDVQLTRAEIVRPALRDFLDRSAG</sequence>
<dbReference type="InterPro" id="IPR029058">
    <property type="entry name" value="AB_hydrolase_fold"/>
</dbReference>
<protein>
    <submittedName>
        <fullName evidence="4">Alpha/beta hydrolase</fullName>
    </submittedName>
</protein>
<dbReference type="Pfam" id="PF08386">
    <property type="entry name" value="Abhydrolase_4"/>
    <property type="match status" value="1"/>
</dbReference>
<feature type="region of interest" description="Disordered" evidence="1">
    <location>
        <begin position="18"/>
        <end position="39"/>
    </location>
</feature>
<dbReference type="KEGG" id="erz:ER308_18420"/>
<dbReference type="InterPro" id="IPR000073">
    <property type="entry name" value="AB_hydrolase_1"/>
</dbReference>
<dbReference type="AlphaFoldDB" id="A0A411YJM4"/>
<evidence type="ECO:0000313" key="4">
    <source>
        <dbReference type="EMBL" id="QBI21346.1"/>
    </source>
</evidence>
<reference evidence="4 5" key="1">
    <citation type="submission" date="2019-01" db="EMBL/GenBank/DDBJ databases">
        <title>Egibacter rhizosphaerae EGI 80759T.</title>
        <authorList>
            <person name="Chen D.-D."/>
            <person name="Tian Y."/>
            <person name="Jiao J.-Y."/>
            <person name="Zhang X.-T."/>
            <person name="Zhang Y.-G."/>
            <person name="Zhang Y."/>
            <person name="Xiao M."/>
            <person name="Shu W.-S."/>
            <person name="Li W.-J."/>
        </authorList>
    </citation>
    <scope>NUCLEOTIDE SEQUENCE [LARGE SCALE GENOMIC DNA]</scope>
    <source>
        <strain evidence="4 5">EGI 80759</strain>
    </source>
</reference>
<dbReference type="SUPFAM" id="SSF53474">
    <property type="entry name" value="alpha/beta-Hydrolases"/>
    <property type="match status" value="1"/>
</dbReference>
<dbReference type="PANTHER" id="PTHR43194">
    <property type="entry name" value="HYDROLASE ALPHA/BETA FOLD FAMILY"/>
    <property type="match status" value="1"/>
</dbReference>
<evidence type="ECO:0000259" key="2">
    <source>
        <dbReference type="Pfam" id="PF00561"/>
    </source>
</evidence>
<feature type="domain" description="Peptidase S33 tripeptidyl aminopeptidase-like C-terminal" evidence="3">
    <location>
        <begin position="229"/>
        <end position="290"/>
    </location>
</feature>
<name>A0A411YJM4_9ACTN</name>
<dbReference type="PRINTS" id="PR00111">
    <property type="entry name" value="ABHYDROLASE"/>
</dbReference>
<dbReference type="Pfam" id="PF00561">
    <property type="entry name" value="Abhydrolase_1"/>
    <property type="match status" value="1"/>
</dbReference>
<gene>
    <name evidence="4" type="ORF">ER308_18420</name>
</gene>
<dbReference type="GO" id="GO:0016787">
    <property type="term" value="F:hydrolase activity"/>
    <property type="evidence" value="ECO:0007669"/>
    <property type="project" value="UniProtKB-KW"/>
</dbReference>
<evidence type="ECO:0000256" key="1">
    <source>
        <dbReference type="SAM" id="MobiDB-lite"/>
    </source>
</evidence>